<dbReference type="Gene3D" id="3.10.170.10">
    <property type="match status" value="1"/>
</dbReference>
<dbReference type="InterPro" id="IPR013856">
    <property type="entry name" value="Peptidase_M4_domain"/>
</dbReference>
<dbReference type="AlphaFoldDB" id="A0A3A8P555"/>
<accession>A0A3A8P555</accession>
<dbReference type="InterPro" id="IPR027268">
    <property type="entry name" value="Peptidase_M4/M1_CTD_sf"/>
</dbReference>
<dbReference type="OrthoDB" id="5476555at2"/>
<evidence type="ECO:0000313" key="2">
    <source>
        <dbReference type="EMBL" id="RKH47592.1"/>
    </source>
</evidence>
<evidence type="ECO:0000259" key="1">
    <source>
        <dbReference type="Pfam" id="PF01447"/>
    </source>
</evidence>
<comment type="caution">
    <text evidence="2">The sequence shown here is derived from an EMBL/GenBank/DDBJ whole genome shotgun (WGS) entry which is preliminary data.</text>
</comment>
<dbReference type="SUPFAM" id="SSF55486">
    <property type="entry name" value="Metalloproteases ('zincins'), catalytic domain"/>
    <property type="match status" value="1"/>
</dbReference>
<dbReference type="Proteomes" id="UP000273405">
    <property type="component" value="Unassembled WGS sequence"/>
</dbReference>
<gene>
    <name evidence="2" type="ORF">D7X12_02510</name>
</gene>
<name>A0A3A8P555_9BACT</name>
<dbReference type="Gene3D" id="2.60.40.10">
    <property type="entry name" value="Immunoglobulins"/>
    <property type="match status" value="4"/>
</dbReference>
<dbReference type="PANTHER" id="PTHR33794">
    <property type="entry name" value="BACILLOLYSIN"/>
    <property type="match status" value="1"/>
</dbReference>
<dbReference type="Pfam" id="PF17957">
    <property type="entry name" value="Big_7"/>
    <property type="match status" value="2"/>
</dbReference>
<evidence type="ECO:0000313" key="3">
    <source>
        <dbReference type="Proteomes" id="UP000273405"/>
    </source>
</evidence>
<organism evidence="2 3">
    <name type="scientific">Corallococcus sicarius</name>
    <dbReference type="NCBI Taxonomy" id="2316726"/>
    <lineage>
        <taxon>Bacteria</taxon>
        <taxon>Pseudomonadati</taxon>
        <taxon>Myxococcota</taxon>
        <taxon>Myxococcia</taxon>
        <taxon>Myxococcales</taxon>
        <taxon>Cystobacterineae</taxon>
        <taxon>Myxococcaceae</taxon>
        <taxon>Corallococcus</taxon>
    </lineage>
</organism>
<dbReference type="GO" id="GO:0004222">
    <property type="term" value="F:metalloendopeptidase activity"/>
    <property type="evidence" value="ECO:0007669"/>
    <property type="project" value="InterPro"/>
</dbReference>
<proteinExistence type="predicted"/>
<reference evidence="3" key="1">
    <citation type="submission" date="2018-09" db="EMBL/GenBank/DDBJ databases">
        <authorList>
            <person name="Livingstone P.G."/>
            <person name="Whitworth D.E."/>
        </authorList>
    </citation>
    <scope>NUCLEOTIDE SEQUENCE [LARGE SCALE GENOMIC DNA]</scope>
    <source>
        <strain evidence="3">CA040B</strain>
    </source>
</reference>
<dbReference type="Pfam" id="PF01447">
    <property type="entry name" value="Peptidase_M4"/>
    <property type="match status" value="1"/>
</dbReference>
<dbReference type="RefSeq" id="WP_120623656.1">
    <property type="nucleotide sequence ID" value="NZ_RAWG01000008.1"/>
</dbReference>
<dbReference type="Gene3D" id="1.10.390.10">
    <property type="entry name" value="Neutral Protease Domain 2"/>
    <property type="match status" value="1"/>
</dbReference>
<sequence>MRFMQWMLGGLVCVLAGCEATQVETPEAPETPGVAARTRAERLAEARGFNLREATLVEAPGGKGDRHRLHLQGVPVLGLEARTAHGETHFTNVRLAPGVRVETKPQLTQEQAVSAVLAELKDPSAKLTGARLMLLPHEEHRRKPDAPASARPNAAHFERVVTGMTLIYRLELSTGEGGPDSAHTWMAQVDARSGKVLRLDPLALDADDFRTVTGRGYFNGTRTFLTLFNAADGTYDLQDTHKNQYLATFPQGGGTYSYALYYSEDASFGDGLKFLASSQPDSVNGETAAVDAFHAVNTTWTVFDAILLRNGPSGTGRPLSVNLHYPMYGAQYLPHRTKPRLQVGYSSAIAPPTLRRTPMATTDIVGHEIGHDFFGTAVWEDPADTDLSYSEMAAMNEATGDIIGFLAELTRDAMRAGGLPSSIDQMTPQPSHFSMGEETGTVARNIRSPVHYEWYDKLRLEGPHAAAGPITRMFVLLAYGCQPMPDSGPYTEQHCPLVPKGFSGIGPVKAARIWASTVEALPDGGDFHLARELALEAAWIVDPLHMGSHKKVVASAFAAVGVGDPPDLTPPTTTLTCHQVDLDIECTGTVSDPLYPDQFNKPPQIVVDGTGVYTLPGWQFTQRISGTSLASGNHSLQLRAWDWWDNLATRTVTVNLDKTGPQATLSRFGPPKQPLLSVLATDPSGILQVEFLKGAQLMDTLFASPYDKTFDTSTWTDGTHPMVARVYDEYGNVTVLNHALPVDNTRPALTLTVGTSGPPFNLSATATDASALVRADFKVDGLVFATRDTGSPYQASYSPSDPLVHTLTVEVTDAFGNKATATQTAPQDRVAPAVTFSAQQGYTGTMTLTVGTSDSCGILYPYALYVDGILVGQPTTPGYVVLLASSAVSVGVHAFHAVVSDNCGNTTQYATTFTKVYTPPAISAVVRDDSQPKQPKFTVQCNDTEGVHHVEMRENGAVLQTDNTPPYQFAVDTSARADGNYTVLFQCFDIYGAWSSPETRTVIADNTPPGIQFFSVYGSGHTYQVSANAVSDPRGVKSVVLQGGLLFPPTFRVTLTQGPWFYNFFFDTSISLDTQFMFGIMATDLWGNERTEIYLCHLDTETTQHAYLPCVLNQTYLQGFNFY</sequence>
<feature type="domain" description="Peptidase M4" evidence="1">
    <location>
        <begin position="213"/>
        <end position="373"/>
    </location>
</feature>
<protein>
    <recommendedName>
        <fullName evidence="1">Peptidase M4 domain-containing protein</fullName>
    </recommendedName>
</protein>
<dbReference type="PROSITE" id="PS51257">
    <property type="entry name" value="PROKAR_LIPOPROTEIN"/>
    <property type="match status" value="1"/>
</dbReference>
<keyword evidence="3" id="KW-1185">Reference proteome</keyword>
<dbReference type="InterPro" id="IPR050728">
    <property type="entry name" value="Zinc_Metalloprotease_M4"/>
</dbReference>
<dbReference type="InterPro" id="IPR013783">
    <property type="entry name" value="Ig-like_fold"/>
</dbReference>
<dbReference type="EMBL" id="RAWG01000008">
    <property type="protein sequence ID" value="RKH47592.1"/>
    <property type="molecule type" value="Genomic_DNA"/>
</dbReference>
<dbReference type="PANTHER" id="PTHR33794:SF1">
    <property type="entry name" value="BACILLOLYSIN"/>
    <property type="match status" value="1"/>
</dbReference>